<gene>
    <name evidence="1" type="ORF">FPE_LOCUS18965</name>
</gene>
<keyword evidence="2" id="KW-1185">Reference proteome</keyword>
<dbReference type="PANTHER" id="PTHR35317">
    <property type="entry name" value="OS04G0629600 PROTEIN"/>
    <property type="match status" value="1"/>
</dbReference>
<evidence type="ECO:0000313" key="1">
    <source>
        <dbReference type="EMBL" id="CAI9771535.1"/>
    </source>
</evidence>
<accession>A0AAD2E1N6</accession>
<sequence length="221" mass="25585">MCETVKEVWDILTTTHEGTKTVKNSKLQMLTTKFEEIRMKDDESFDEFYAKLNDIVNSIFNLDERIPETKIVRKVLRSLSENFRPKVITIEESKNLDTVKIEELVGSLQTYDLTVSQLKRVKSIIMNTIRKEESEYTDTETLKDDKIPYFIKKFQKGYGHYRNEYPNLKMSSNIGICKTLAVTLSDDESNSSARSDTFGEEDNQRLMAFASIATTESDKEI</sequence>
<name>A0AAD2E1N6_9LAMI</name>
<dbReference type="PANTHER" id="PTHR35317:SF23">
    <property type="entry name" value="OS04G0629600 PROTEIN"/>
    <property type="match status" value="1"/>
</dbReference>
<protein>
    <recommendedName>
        <fullName evidence="3">UBN2 domain-containing protein</fullName>
    </recommendedName>
</protein>
<dbReference type="EMBL" id="OU503046">
    <property type="protein sequence ID" value="CAI9771535.1"/>
    <property type="molecule type" value="Genomic_DNA"/>
</dbReference>
<reference evidence="1" key="1">
    <citation type="submission" date="2023-05" db="EMBL/GenBank/DDBJ databases">
        <authorList>
            <person name="Huff M."/>
        </authorList>
    </citation>
    <scope>NUCLEOTIDE SEQUENCE</scope>
</reference>
<dbReference type="Proteomes" id="UP000834106">
    <property type="component" value="Chromosome 11"/>
</dbReference>
<dbReference type="AlphaFoldDB" id="A0AAD2E1N6"/>
<organism evidence="1 2">
    <name type="scientific">Fraxinus pennsylvanica</name>
    <dbReference type="NCBI Taxonomy" id="56036"/>
    <lineage>
        <taxon>Eukaryota</taxon>
        <taxon>Viridiplantae</taxon>
        <taxon>Streptophyta</taxon>
        <taxon>Embryophyta</taxon>
        <taxon>Tracheophyta</taxon>
        <taxon>Spermatophyta</taxon>
        <taxon>Magnoliopsida</taxon>
        <taxon>eudicotyledons</taxon>
        <taxon>Gunneridae</taxon>
        <taxon>Pentapetalae</taxon>
        <taxon>asterids</taxon>
        <taxon>lamiids</taxon>
        <taxon>Lamiales</taxon>
        <taxon>Oleaceae</taxon>
        <taxon>Oleeae</taxon>
        <taxon>Fraxinus</taxon>
    </lineage>
</organism>
<evidence type="ECO:0000313" key="2">
    <source>
        <dbReference type="Proteomes" id="UP000834106"/>
    </source>
</evidence>
<dbReference type="Pfam" id="PF14223">
    <property type="entry name" value="Retrotran_gag_2"/>
    <property type="match status" value="1"/>
</dbReference>
<proteinExistence type="predicted"/>
<evidence type="ECO:0008006" key="3">
    <source>
        <dbReference type="Google" id="ProtNLM"/>
    </source>
</evidence>